<dbReference type="RefSeq" id="WP_121437233.1">
    <property type="nucleotide sequence ID" value="NZ_RBWU01000006.1"/>
</dbReference>
<sequence length="495" mass="53710">MDSAAVSETHIGTVFFTADRAYKVKKPVNLGFLDFSTRESRERACHEEVRLNRRFAPDVYLGVADVHGPDGEVCDHLVVMRRMPADRRLATLVRAGAPVEDALRDVARILAAWHARAPRGAEISAQGTRDALQGRWNDGFEQVRPFHGDVIDAATATEIEELVTEFLAGREPLFDARIADGRVVDGHGDLLTGDVFCLDDGPRVLDCLEFDEKLRSLDGLDDASFLAMDLERLDAPALAERFVNWYAEFAADPAPPSLRHHYVAYRAFVRAKVACLRHAQGDPSAAADARAYSAIALRHLRAGRVGVILVGGLPGTGKSSLAGALADRLGCSLLSSDRVRKELAGLAPLDSGAAPYGAGIYTPEWNRRTYGELADRAARLLGMGETVILDASWTSKEPRDLLAATAEREHAHLTSLRCEAPEALTADRIRTRTRGPSDADPEVAAAMRAQAAPWPEAATIATDGELGDAVEQALNAVRPYGTDVLWARRPFLSPD</sequence>
<protein>
    <recommendedName>
        <fullName evidence="3">Gluconate kinase</fullName>
    </recommendedName>
</protein>
<proteinExistence type="predicted"/>
<dbReference type="OrthoDB" id="9810277at2"/>
<dbReference type="InterPro" id="IPR027417">
    <property type="entry name" value="P-loop_NTPase"/>
</dbReference>
<dbReference type="PANTHER" id="PTHR43883">
    <property type="entry name" value="SLR0207 PROTEIN"/>
    <property type="match status" value="1"/>
</dbReference>
<keyword evidence="2" id="KW-1185">Reference proteome</keyword>
<organism evidence="1 2">
    <name type="scientific">Actinomadura pelletieri DSM 43383</name>
    <dbReference type="NCBI Taxonomy" id="1120940"/>
    <lineage>
        <taxon>Bacteria</taxon>
        <taxon>Bacillati</taxon>
        <taxon>Actinomycetota</taxon>
        <taxon>Actinomycetes</taxon>
        <taxon>Streptosporangiales</taxon>
        <taxon>Thermomonosporaceae</taxon>
        <taxon>Actinomadura</taxon>
    </lineage>
</organism>
<dbReference type="Proteomes" id="UP000274601">
    <property type="component" value="Unassembled WGS sequence"/>
</dbReference>
<reference evidence="1 2" key="1">
    <citation type="submission" date="2018-10" db="EMBL/GenBank/DDBJ databases">
        <title>Genomic Encyclopedia of Archaeal and Bacterial Type Strains, Phase II (KMG-II): from individual species to whole genera.</title>
        <authorList>
            <person name="Goeker M."/>
        </authorList>
    </citation>
    <scope>NUCLEOTIDE SEQUENCE [LARGE SCALE GENOMIC DNA]</scope>
    <source>
        <strain evidence="1 2">DSM 43383</strain>
    </source>
</reference>
<dbReference type="InterPro" id="IPR011009">
    <property type="entry name" value="Kinase-like_dom_sf"/>
</dbReference>
<name>A0A495QGN4_9ACTN</name>
<gene>
    <name evidence="1" type="ORF">BZB76_5506</name>
</gene>
<evidence type="ECO:0000313" key="1">
    <source>
        <dbReference type="EMBL" id="RKS71024.1"/>
    </source>
</evidence>
<comment type="caution">
    <text evidence="1">The sequence shown here is derived from an EMBL/GenBank/DDBJ whole genome shotgun (WGS) entry which is preliminary data.</text>
</comment>
<accession>A0A495QGN4</accession>
<evidence type="ECO:0000313" key="2">
    <source>
        <dbReference type="Proteomes" id="UP000274601"/>
    </source>
</evidence>
<dbReference type="PANTHER" id="PTHR43883:SF1">
    <property type="entry name" value="GLUCONOKINASE"/>
    <property type="match status" value="1"/>
</dbReference>
<dbReference type="AlphaFoldDB" id="A0A495QGN4"/>
<dbReference type="EMBL" id="RBWU01000006">
    <property type="protein sequence ID" value="RKS71024.1"/>
    <property type="molecule type" value="Genomic_DNA"/>
</dbReference>
<dbReference type="InterPro" id="IPR052732">
    <property type="entry name" value="Cell-binding_unc_protein"/>
</dbReference>
<dbReference type="SUPFAM" id="SSF52540">
    <property type="entry name" value="P-loop containing nucleoside triphosphate hydrolases"/>
    <property type="match status" value="1"/>
</dbReference>
<dbReference type="Pfam" id="PF13671">
    <property type="entry name" value="AAA_33"/>
    <property type="match status" value="1"/>
</dbReference>
<dbReference type="SUPFAM" id="SSF56112">
    <property type="entry name" value="Protein kinase-like (PK-like)"/>
    <property type="match status" value="1"/>
</dbReference>
<evidence type="ECO:0008006" key="3">
    <source>
        <dbReference type="Google" id="ProtNLM"/>
    </source>
</evidence>
<dbReference type="Gene3D" id="3.40.50.300">
    <property type="entry name" value="P-loop containing nucleotide triphosphate hydrolases"/>
    <property type="match status" value="1"/>
</dbReference>